<name>A0AAJ2BKL5_9PSED</name>
<evidence type="ECO:0008006" key="4">
    <source>
        <dbReference type="Google" id="ProtNLM"/>
    </source>
</evidence>
<evidence type="ECO:0000313" key="2">
    <source>
        <dbReference type="EMBL" id="MDR6235953.1"/>
    </source>
</evidence>
<protein>
    <recommendedName>
        <fullName evidence="4">Lipoprotein</fullName>
    </recommendedName>
</protein>
<accession>A0AAJ2BKL5</accession>
<dbReference type="AlphaFoldDB" id="A0AAJ2BKL5"/>
<sequence>MLRKGLSHLPLLLIIGLLGACQDKPTDAEIRAALAPRLAGPSCMTSVLFKAFPVSLGGDKASSLAGNADVFEALSQAGLLSKQGNTYELTELGRSAWKAKESGFCYSPGYEVKQIKDVAALDRDQVGPAVEQGWTVTVDIGQQKVADWTKSPAIVGLAERKAPALAEAVETYHVTLGRVRGEQGLKVIDPRFSVSKGFNVNMGF</sequence>
<evidence type="ECO:0000313" key="3">
    <source>
        <dbReference type="Proteomes" id="UP001268036"/>
    </source>
</evidence>
<comment type="caution">
    <text evidence="2">The sequence shown here is derived from an EMBL/GenBank/DDBJ whole genome shotgun (WGS) entry which is preliminary data.</text>
</comment>
<dbReference type="RefSeq" id="WP_309760891.1">
    <property type="nucleotide sequence ID" value="NZ_JAVJAF010000001.1"/>
</dbReference>
<dbReference type="PROSITE" id="PS51257">
    <property type="entry name" value="PROKAR_LIPOPROTEIN"/>
    <property type="match status" value="1"/>
</dbReference>
<evidence type="ECO:0000256" key="1">
    <source>
        <dbReference type="SAM" id="SignalP"/>
    </source>
</evidence>
<feature type="chain" id="PRO_5042487145" description="Lipoprotein" evidence="1">
    <location>
        <begin position="21"/>
        <end position="204"/>
    </location>
</feature>
<reference evidence="2" key="1">
    <citation type="submission" date="2023-08" db="EMBL/GenBank/DDBJ databases">
        <title>Functional and genomic diversity of the sorghum phyllosphere microbiome.</title>
        <authorList>
            <person name="Shade A."/>
        </authorList>
    </citation>
    <scope>NUCLEOTIDE SEQUENCE</scope>
    <source>
        <strain evidence="2">SORGH_AS_0201</strain>
    </source>
</reference>
<gene>
    <name evidence="2" type="ORF">QE440_003694</name>
</gene>
<dbReference type="Proteomes" id="UP001268036">
    <property type="component" value="Unassembled WGS sequence"/>
</dbReference>
<dbReference type="EMBL" id="JAVJAF010000001">
    <property type="protein sequence ID" value="MDR6235953.1"/>
    <property type="molecule type" value="Genomic_DNA"/>
</dbReference>
<proteinExistence type="predicted"/>
<feature type="signal peptide" evidence="1">
    <location>
        <begin position="1"/>
        <end position="20"/>
    </location>
</feature>
<organism evidence="2 3">
    <name type="scientific">Pseudomonas oryzihabitans</name>
    <dbReference type="NCBI Taxonomy" id="47885"/>
    <lineage>
        <taxon>Bacteria</taxon>
        <taxon>Pseudomonadati</taxon>
        <taxon>Pseudomonadota</taxon>
        <taxon>Gammaproteobacteria</taxon>
        <taxon>Pseudomonadales</taxon>
        <taxon>Pseudomonadaceae</taxon>
        <taxon>Pseudomonas</taxon>
    </lineage>
</organism>
<keyword evidence="1" id="KW-0732">Signal</keyword>